<keyword evidence="1" id="KW-0812">Transmembrane</keyword>
<accession>A0A8C6D2K3</accession>
<dbReference type="AlphaFoldDB" id="A0A8C6D2K3"/>
<sequence length="80" mass="9427">PIIFFFCGIFLFSKFLVKFSCEAVWSWAFVRRFFIIVSISELVMALLRFSIFSWFSFGKLYFSKNLSISSKLSILFAYSC</sequence>
<evidence type="ECO:0000313" key="3">
    <source>
        <dbReference type="Proteomes" id="UP000694544"/>
    </source>
</evidence>
<proteinExistence type="predicted"/>
<dbReference type="GeneTree" id="ENSGT00990000211275"/>
<organism evidence="2 3">
    <name type="scientific">Moschus moschiferus</name>
    <name type="common">Siberian musk deer</name>
    <name type="synonym">Moschus sibiricus</name>
    <dbReference type="NCBI Taxonomy" id="68415"/>
    <lineage>
        <taxon>Eukaryota</taxon>
        <taxon>Metazoa</taxon>
        <taxon>Chordata</taxon>
        <taxon>Craniata</taxon>
        <taxon>Vertebrata</taxon>
        <taxon>Euteleostomi</taxon>
        <taxon>Mammalia</taxon>
        <taxon>Eutheria</taxon>
        <taxon>Laurasiatheria</taxon>
        <taxon>Artiodactyla</taxon>
        <taxon>Ruminantia</taxon>
        <taxon>Pecora</taxon>
        <taxon>Moschidae</taxon>
        <taxon>Moschus</taxon>
    </lineage>
</organism>
<keyword evidence="3" id="KW-1185">Reference proteome</keyword>
<reference evidence="2" key="2">
    <citation type="submission" date="2025-09" db="UniProtKB">
        <authorList>
            <consortium name="Ensembl"/>
        </authorList>
    </citation>
    <scope>IDENTIFICATION</scope>
</reference>
<name>A0A8C6D2K3_MOSMO</name>
<evidence type="ECO:0000256" key="1">
    <source>
        <dbReference type="SAM" id="Phobius"/>
    </source>
</evidence>
<reference evidence="2" key="1">
    <citation type="submission" date="2025-08" db="UniProtKB">
        <authorList>
            <consortium name="Ensembl"/>
        </authorList>
    </citation>
    <scope>IDENTIFICATION</scope>
</reference>
<protein>
    <submittedName>
        <fullName evidence="2">Uncharacterized protein</fullName>
    </submittedName>
</protein>
<feature type="transmembrane region" description="Helical" evidence="1">
    <location>
        <begin position="33"/>
        <end position="57"/>
    </location>
</feature>
<keyword evidence="1" id="KW-0472">Membrane</keyword>
<dbReference type="Proteomes" id="UP000694544">
    <property type="component" value="Unplaced"/>
</dbReference>
<evidence type="ECO:0000313" key="2">
    <source>
        <dbReference type="Ensembl" id="ENSMMSP00000005864.1"/>
    </source>
</evidence>
<dbReference type="Ensembl" id="ENSMMST00000006380.1">
    <property type="protein sequence ID" value="ENSMMSP00000005864.1"/>
    <property type="gene ID" value="ENSMMSG00000004382.1"/>
</dbReference>
<keyword evidence="1" id="KW-1133">Transmembrane helix</keyword>